<feature type="domain" description="Cystatin" evidence="12">
    <location>
        <begin position="381"/>
        <end position="490"/>
    </location>
</feature>
<dbReference type="FunFam" id="3.10.450.10:FF:000004">
    <property type="entry name" value="Cystatin C"/>
    <property type="match status" value="3"/>
</dbReference>
<evidence type="ECO:0000256" key="7">
    <source>
        <dbReference type="ARBA" id="ARBA00022807"/>
    </source>
</evidence>
<feature type="domain" description="Peptidase C1A papain C-terminal" evidence="13">
    <location>
        <begin position="611"/>
        <end position="822"/>
    </location>
</feature>
<keyword evidence="5 11" id="KW-0732">Signal</keyword>
<feature type="domain" description="Cystatin" evidence="12">
    <location>
        <begin position="263"/>
        <end position="371"/>
    </location>
</feature>
<dbReference type="PROSITE" id="PS00639">
    <property type="entry name" value="THIOL_PROTEASE_HIS"/>
    <property type="match status" value="1"/>
</dbReference>
<dbReference type="InterPro" id="IPR039417">
    <property type="entry name" value="Peptidase_C1A_papain-like"/>
</dbReference>
<comment type="similarity">
    <text evidence="1">Belongs to the cystatin family.</text>
</comment>
<evidence type="ECO:0000256" key="4">
    <source>
        <dbReference type="ARBA" id="ARBA00022704"/>
    </source>
</evidence>
<protein>
    <submittedName>
        <fullName evidence="16">Cysteine proteinase CG12163</fullName>
    </submittedName>
</protein>
<dbReference type="GO" id="GO:0031982">
    <property type="term" value="C:vesicle"/>
    <property type="evidence" value="ECO:0007669"/>
    <property type="project" value="TreeGrafter"/>
</dbReference>
<dbReference type="InterPro" id="IPR000169">
    <property type="entry name" value="Pept_cys_AS"/>
</dbReference>
<dbReference type="GO" id="GO:0004869">
    <property type="term" value="F:cysteine-type endopeptidase inhibitor activity"/>
    <property type="evidence" value="ECO:0007669"/>
    <property type="project" value="UniProtKB-KW"/>
</dbReference>
<keyword evidence="8" id="KW-0865">Zymogen</keyword>
<evidence type="ECO:0000256" key="11">
    <source>
        <dbReference type="SAM" id="SignalP"/>
    </source>
</evidence>
<evidence type="ECO:0000259" key="12">
    <source>
        <dbReference type="SMART" id="SM00043"/>
    </source>
</evidence>
<dbReference type="SMART" id="SM00645">
    <property type="entry name" value="Pept_C1"/>
    <property type="match status" value="1"/>
</dbReference>
<keyword evidence="7" id="KW-0788">Thiol protease</keyword>
<dbReference type="SMART" id="SM00848">
    <property type="entry name" value="Inhibitor_I29"/>
    <property type="match status" value="1"/>
</dbReference>
<dbReference type="Pfam" id="PF00112">
    <property type="entry name" value="Peptidase_C1"/>
    <property type="match status" value="1"/>
</dbReference>
<dbReference type="PROSITE" id="PS00287">
    <property type="entry name" value="CYSTATIN"/>
    <property type="match status" value="3"/>
</dbReference>
<keyword evidence="9" id="KW-1015">Disulfide bond</keyword>
<dbReference type="CDD" id="cd02248">
    <property type="entry name" value="Peptidase_C1A"/>
    <property type="match status" value="1"/>
</dbReference>
<name>A0A6P4XTN1_BRABE</name>
<evidence type="ECO:0000313" key="15">
    <source>
        <dbReference type="Proteomes" id="UP000515135"/>
    </source>
</evidence>
<feature type="domain" description="Cystatin" evidence="12">
    <location>
        <begin position="142"/>
        <end position="250"/>
    </location>
</feature>
<feature type="domain" description="Cystatin" evidence="12">
    <location>
        <begin position="19"/>
        <end position="130"/>
    </location>
</feature>
<evidence type="ECO:0000256" key="9">
    <source>
        <dbReference type="ARBA" id="ARBA00023157"/>
    </source>
</evidence>
<dbReference type="InterPro" id="IPR025661">
    <property type="entry name" value="Pept_asp_AS"/>
</dbReference>
<feature type="domain" description="Cathepsin propeptide inhibitor" evidence="14">
    <location>
        <begin position="528"/>
        <end position="585"/>
    </location>
</feature>
<accession>A0A6P4XTN1</accession>
<dbReference type="GO" id="GO:0005737">
    <property type="term" value="C:cytoplasm"/>
    <property type="evidence" value="ECO:0007669"/>
    <property type="project" value="TreeGrafter"/>
</dbReference>
<dbReference type="SMART" id="SM00043">
    <property type="entry name" value="CY"/>
    <property type="match status" value="4"/>
</dbReference>
<dbReference type="Pfam" id="PF08246">
    <property type="entry name" value="Inhibitor_I29"/>
    <property type="match status" value="1"/>
</dbReference>
<dbReference type="SUPFAM" id="SSF54001">
    <property type="entry name" value="Cysteine proteinases"/>
    <property type="match status" value="1"/>
</dbReference>
<evidence type="ECO:0000256" key="1">
    <source>
        <dbReference type="ARBA" id="ARBA00009403"/>
    </source>
</evidence>
<dbReference type="Proteomes" id="UP000515135">
    <property type="component" value="Unplaced"/>
</dbReference>
<keyword evidence="2" id="KW-0645">Protease</keyword>
<evidence type="ECO:0000256" key="6">
    <source>
        <dbReference type="ARBA" id="ARBA00022801"/>
    </source>
</evidence>
<evidence type="ECO:0000259" key="13">
    <source>
        <dbReference type="SMART" id="SM00645"/>
    </source>
</evidence>
<evidence type="ECO:0000259" key="14">
    <source>
        <dbReference type="SMART" id="SM00848"/>
    </source>
</evidence>
<dbReference type="PANTHER" id="PTHR46186:SF2">
    <property type="entry name" value="CYSTATIN"/>
    <property type="match status" value="1"/>
</dbReference>
<dbReference type="GeneID" id="109463171"/>
<dbReference type="InterPro" id="IPR000010">
    <property type="entry name" value="Cystatin_dom"/>
</dbReference>
<proteinExistence type="inferred from homology"/>
<dbReference type="PROSITE" id="PS00139">
    <property type="entry name" value="THIOL_PROTEASE_CYS"/>
    <property type="match status" value="1"/>
</dbReference>
<dbReference type="InterPro" id="IPR013201">
    <property type="entry name" value="Prot_inhib_I29"/>
</dbReference>
<dbReference type="SUPFAM" id="SSF54403">
    <property type="entry name" value="Cystatin/monellin"/>
    <property type="match status" value="4"/>
</dbReference>
<dbReference type="Pfam" id="PF00031">
    <property type="entry name" value="Cystatin"/>
    <property type="match status" value="4"/>
</dbReference>
<dbReference type="PROSITE" id="PS00640">
    <property type="entry name" value="THIOL_PROTEASE_ASN"/>
    <property type="match status" value="1"/>
</dbReference>
<keyword evidence="3" id="KW-0646">Protease inhibitor</keyword>
<evidence type="ECO:0000256" key="3">
    <source>
        <dbReference type="ARBA" id="ARBA00022690"/>
    </source>
</evidence>
<dbReference type="GO" id="GO:0005615">
    <property type="term" value="C:extracellular space"/>
    <property type="evidence" value="ECO:0007669"/>
    <property type="project" value="TreeGrafter"/>
</dbReference>
<dbReference type="InterPro" id="IPR018073">
    <property type="entry name" value="Prot_inh_cystat_CS"/>
</dbReference>
<dbReference type="Gene3D" id="3.90.70.10">
    <property type="entry name" value="Cysteine proteinases"/>
    <property type="match status" value="1"/>
</dbReference>
<evidence type="ECO:0000256" key="8">
    <source>
        <dbReference type="ARBA" id="ARBA00023145"/>
    </source>
</evidence>
<dbReference type="KEGG" id="bbel:109463171"/>
<gene>
    <name evidence="16" type="primary">LOC109463171</name>
</gene>
<dbReference type="PRINTS" id="PR00705">
    <property type="entry name" value="PAPAIN"/>
</dbReference>
<dbReference type="CDD" id="cd00042">
    <property type="entry name" value="CY"/>
    <property type="match status" value="4"/>
</dbReference>
<feature type="chain" id="PRO_5028191585" evidence="11">
    <location>
        <begin position="17"/>
        <end position="824"/>
    </location>
</feature>
<keyword evidence="10" id="KW-0325">Glycoprotein</keyword>
<dbReference type="OrthoDB" id="1908104at2759"/>
<dbReference type="AlphaFoldDB" id="A0A6P4XTN1"/>
<evidence type="ECO:0000256" key="2">
    <source>
        <dbReference type="ARBA" id="ARBA00022670"/>
    </source>
</evidence>
<dbReference type="FunFam" id="3.90.70.10:FF:000130">
    <property type="entry name" value="Cysteine proteinase 1"/>
    <property type="match status" value="1"/>
</dbReference>
<organism evidence="15 16">
    <name type="scientific">Branchiostoma belcheri</name>
    <name type="common">Amphioxus</name>
    <dbReference type="NCBI Taxonomy" id="7741"/>
    <lineage>
        <taxon>Eukaryota</taxon>
        <taxon>Metazoa</taxon>
        <taxon>Chordata</taxon>
        <taxon>Cephalochordata</taxon>
        <taxon>Leptocardii</taxon>
        <taxon>Amphioxiformes</taxon>
        <taxon>Branchiostomatidae</taxon>
        <taxon>Branchiostoma</taxon>
    </lineage>
</organism>
<dbReference type="InterPro" id="IPR038765">
    <property type="entry name" value="Papain-like_cys_pep_sf"/>
</dbReference>
<dbReference type="InterPro" id="IPR046350">
    <property type="entry name" value="Cystatin_sf"/>
</dbReference>
<dbReference type="PANTHER" id="PTHR46186">
    <property type="entry name" value="CYSTATIN"/>
    <property type="match status" value="1"/>
</dbReference>
<dbReference type="InterPro" id="IPR025660">
    <property type="entry name" value="Pept_his_AS"/>
</dbReference>
<dbReference type="GO" id="GO:0006508">
    <property type="term" value="P:proteolysis"/>
    <property type="evidence" value="ECO:0007669"/>
    <property type="project" value="UniProtKB-KW"/>
</dbReference>
<evidence type="ECO:0000313" key="16">
    <source>
        <dbReference type="RefSeq" id="XP_019615443.1"/>
    </source>
</evidence>
<sequence>MKVLLCVLVSLTVALAEKPRLGGAVEMTADELADPALLEIANFAVSRIDDSTNGMYRSKLVQVLSGKRQLVAGYKYTLELETATTTCSKMSMVALEDCPLHPDYTNQLCHVEVYVVPWTGEREVLAQGCRQKPTKRQFTFGGLPGGLVQADPADDAVMAAALFAVDEINAQSNAMYLSKLLHVHTAQTQVVAGVNYHLRLEIGKTVCTKGDNQLLADCEFDPNAQFEVCDVIVWSQPWENSLQLLSTHCSSTRSRRQLMPGGFLTGGLHPTNPTSQEVLEMSAFAVDTINEQSNSMYLSKLVRVHSASTQVVAGTNYHLELEIGATSCFKGDSVSLEDCDFDQNGRVEICMVIVFDQPWTNTREVTSMTCRPKVGAKRQLLMPGGLMAADVNNQDIQQLALLSVDHVNAMRNNPTLSKLVEVVSAQYQVVAGLKYYLTIEIGTTGCSSSDSAVQLSDCMVLLGGGRETCDVEVLDQPWVGEPQVLSFSLTKMHPSVVFLALTVFGAMEWSVSARIGLSAQQSPHLDLFEQFTVQYNKQYNNTEEYLKRYYVFQDNFKKAKRLQETEQGTAKYGVTKFMDLTEDEFRRYYLTPVWKAPAKPLPPATIPRKDGPQAFDWRDHGAVTEVKDQGQCGSCWAFSTTGNIEGQWAIKKGILPDLSEQQLVDCDKLDDGCEGGLPSQAYDEIIRMGGLESEKAYPYEAEDEKCHMDYSKVQVYINSSVNISKDENEMASWLAENGPISIGINAFPMQFYMGGISHPWRIFCNPEELDHGVLIVGYGSKDDTPYWIIKNSWGKNWGEEGYYLVYRGGGVCGLNTMCTSSVVL</sequence>
<evidence type="ECO:0000256" key="10">
    <source>
        <dbReference type="ARBA" id="ARBA00023180"/>
    </source>
</evidence>
<keyword evidence="4" id="KW-0789">Thiol protease inhibitor</keyword>
<dbReference type="InterPro" id="IPR000668">
    <property type="entry name" value="Peptidase_C1A_C"/>
</dbReference>
<feature type="signal peptide" evidence="11">
    <location>
        <begin position="1"/>
        <end position="16"/>
    </location>
</feature>
<dbReference type="Gene3D" id="3.10.450.10">
    <property type="match status" value="4"/>
</dbReference>
<dbReference type="GO" id="GO:0008234">
    <property type="term" value="F:cysteine-type peptidase activity"/>
    <property type="evidence" value="ECO:0007669"/>
    <property type="project" value="UniProtKB-KW"/>
</dbReference>
<evidence type="ECO:0000256" key="5">
    <source>
        <dbReference type="ARBA" id="ARBA00022729"/>
    </source>
</evidence>
<keyword evidence="6" id="KW-0378">Hydrolase</keyword>
<dbReference type="RefSeq" id="XP_019615443.1">
    <property type="nucleotide sequence ID" value="XM_019759884.1"/>
</dbReference>
<keyword evidence="15" id="KW-1185">Reference proteome</keyword>
<reference evidence="16" key="1">
    <citation type="submission" date="2025-08" db="UniProtKB">
        <authorList>
            <consortium name="RefSeq"/>
        </authorList>
    </citation>
    <scope>IDENTIFICATION</scope>
    <source>
        <tissue evidence="16">Gonad</tissue>
    </source>
</reference>